<keyword evidence="2" id="KW-0812">Transmembrane</keyword>
<dbReference type="RefSeq" id="WP_203374269.1">
    <property type="nucleotide sequence ID" value="NZ_JAENHP010000001.1"/>
</dbReference>
<evidence type="ECO:0000256" key="1">
    <source>
        <dbReference type="SAM" id="MobiDB-lite"/>
    </source>
</evidence>
<dbReference type="Proteomes" id="UP000632138">
    <property type="component" value="Unassembled WGS sequence"/>
</dbReference>
<feature type="region of interest" description="Disordered" evidence="1">
    <location>
        <begin position="56"/>
        <end position="108"/>
    </location>
</feature>
<comment type="caution">
    <text evidence="3">The sequence shown here is derived from an EMBL/GenBank/DDBJ whole genome shotgun (WGS) entry which is preliminary data.</text>
</comment>
<accession>A0ABS2A3H1</accession>
<dbReference type="EMBL" id="JAENHP010000001">
    <property type="protein sequence ID" value="MBM2614372.1"/>
    <property type="molecule type" value="Genomic_DNA"/>
</dbReference>
<feature type="region of interest" description="Disordered" evidence="1">
    <location>
        <begin position="245"/>
        <end position="264"/>
    </location>
</feature>
<protein>
    <submittedName>
        <fullName evidence="3">Uncharacterized protein</fullName>
    </submittedName>
</protein>
<evidence type="ECO:0000313" key="3">
    <source>
        <dbReference type="EMBL" id="MBM2614372.1"/>
    </source>
</evidence>
<evidence type="ECO:0000256" key="2">
    <source>
        <dbReference type="SAM" id="Phobius"/>
    </source>
</evidence>
<reference evidence="3 4" key="1">
    <citation type="submission" date="2021-01" db="EMBL/GenBank/DDBJ databases">
        <title>Actinoplanes sp. nov. LDG1-06 isolated from lichen.</title>
        <authorList>
            <person name="Saeng-In P."/>
            <person name="Phongsopitanun W."/>
            <person name="Kanchanasin P."/>
            <person name="Yuki M."/>
            <person name="Kudo T."/>
            <person name="Ohkuma M."/>
            <person name="Tanasupawat S."/>
        </authorList>
    </citation>
    <scope>NUCLEOTIDE SEQUENCE [LARGE SCALE GENOMIC DNA]</scope>
    <source>
        <strain evidence="3 4">LDG1-06</strain>
    </source>
</reference>
<proteinExistence type="predicted"/>
<evidence type="ECO:0000313" key="4">
    <source>
        <dbReference type="Proteomes" id="UP000632138"/>
    </source>
</evidence>
<gene>
    <name evidence="3" type="ORF">JIG36_02220</name>
</gene>
<feature type="compositionally biased region" description="Pro residues" evidence="1">
    <location>
        <begin position="73"/>
        <end position="105"/>
    </location>
</feature>
<keyword evidence="2" id="KW-1133">Transmembrane helix</keyword>
<name>A0ABS2A3H1_9ACTN</name>
<keyword evidence="2" id="KW-0472">Membrane</keyword>
<feature type="transmembrane region" description="Helical" evidence="2">
    <location>
        <begin position="32"/>
        <end position="55"/>
    </location>
</feature>
<organism evidence="3 4">
    <name type="scientific">Paractinoplanes ovalisporus</name>
    <dbReference type="NCBI Taxonomy" id="2810368"/>
    <lineage>
        <taxon>Bacteria</taxon>
        <taxon>Bacillati</taxon>
        <taxon>Actinomycetota</taxon>
        <taxon>Actinomycetes</taxon>
        <taxon>Micromonosporales</taxon>
        <taxon>Micromonosporaceae</taxon>
        <taxon>Paractinoplanes</taxon>
    </lineage>
</organism>
<keyword evidence="4" id="KW-1185">Reference proteome</keyword>
<sequence>MPDQNFRRLFAETENAQWDSVERVRDRARRRAAVRTSMVGAVVAIGLVSGGVALARDNRSPSPQPAPAASVTTPPPAPSSPVPTSPTSPSSPPPSSSTSKAPPPTDVTAEMMLQPSDVGSGYAVENGELDGDWTFEFNAGALGCPSLPKPEAVAGMDRILRKGPEQFVLQQTTLFTRGGAGTYLDGVRDRVGSCTPPAGQSVRIVSRDFAGAESLLIVFDHGGGSRAKIVLVRTGDLLTEIFSKPDPSESVSRSLGSKAAARLS</sequence>